<sequence length="71" mass="7748">MATEKADTRSRSTLPDSIHILKVSLDAGKHQLALNINGINQPLNVTINANKTTLVRLTAIGNYVEHQSLNL</sequence>
<name>A0ABS9X2G1_9GAMM</name>
<dbReference type="Proteomes" id="UP001139646">
    <property type="component" value="Unassembled WGS sequence"/>
</dbReference>
<comment type="caution">
    <text evidence="1">The sequence shown here is derived from an EMBL/GenBank/DDBJ whole genome shotgun (WGS) entry which is preliminary data.</text>
</comment>
<evidence type="ECO:0000313" key="2">
    <source>
        <dbReference type="Proteomes" id="UP001139646"/>
    </source>
</evidence>
<evidence type="ECO:0000313" key="1">
    <source>
        <dbReference type="EMBL" id="MCI2283232.1"/>
    </source>
</evidence>
<dbReference type="EMBL" id="JAKKSL010000001">
    <property type="protein sequence ID" value="MCI2283232.1"/>
    <property type="molecule type" value="Genomic_DNA"/>
</dbReference>
<proteinExistence type="predicted"/>
<reference evidence="1" key="1">
    <citation type="submission" date="2022-01" db="EMBL/GenBank/DDBJ databases">
        <title>Colwellia maritima, isolated from seawater.</title>
        <authorList>
            <person name="Kristyanto S."/>
            <person name="Jung J."/>
            <person name="Jeon C.O."/>
        </authorList>
    </citation>
    <scope>NUCLEOTIDE SEQUENCE</scope>
    <source>
        <strain evidence="1">MSW7</strain>
    </source>
</reference>
<organism evidence="1 2">
    <name type="scientific">Colwellia maritima</name>
    <dbReference type="NCBI Taxonomy" id="2912588"/>
    <lineage>
        <taxon>Bacteria</taxon>
        <taxon>Pseudomonadati</taxon>
        <taxon>Pseudomonadota</taxon>
        <taxon>Gammaproteobacteria</taxon>
        <taxon>Alteromonadales</taxon>
        <taxon>Colwelliaceae</taxon>
        <taxon>Colwellia</taxon>
    </lineage>
</organism>
<keyword evidence="2" id="KW-1185">Reference proteome</keyword>
<protein>
    <submittedName>
        <fullName evidence="1">Uncharacterized protein</fullName>
    </submittedName>
</protein>
<gene>
    <name evidence="1" type="ORF">L3081_07275</name>
</gene>
<accession>A0ABS9X2G1</accession>
<dbReference type="RefSeq" id="WP_242284514.1">
    <property type="nucleotide sequence ID" value="NZ_JAKKSL010000001.1"/>
</dbReference>